<feature type="region of interest" description="Disordered" evidence="1">
    <location>
        <begin position="748"/>
        <end position="773"/>
    </location>
</feature>
<proteinExistence type="predicted"/>
<evidence type="ECO:0000256" key="1">
    <source>
        <dbReference type="SAM" id="MobiDB-lite"/>
    </source>
</evidence>
<dbReference type="PANTHER" id="PTHR33170:SF50">
    <property type="entry name" value="DUF4283 DOMAIN-CONTAINING PROTEIN"/>
    <property type="match status" value="1"/>
</dbReference>
<protein>
    <recommendedName>
        <fullName evidence="4">DUF4283 domain-containing protein</fullName>
    </recommendedName>
</protein>
<feature type="region of interest" description="Disordered" evidence="1">
    <location>
        <begin position="705"/>
        <end position="724"/>
    </location>
</feature>
<feature type="compositionally biased region" description="Pro residues" evidence="1">
    <location>
        <begin position="285"/>
        <end position="294"/>
    </location>
</feature>
<feature type="compositionally biased region" description="Low complexity" evidence="1">
    <location>
        <begin position="73"/>
        <end position="82"/>
    </location>
</feature>
<feature type="compositionally biased region" description="Acidic residues" evidence="1">
    <location>
        <begin position="589"/>
        <end position="598"/>
    </location>
</feature>
<evidence type="ECO:0008006" key="4">
    <source>
        <dbReference type="Google" id="ProtNLM"/>
    </source>
</evidence>
<keyword evidence="3" id="KW-1185">Reference proteome</keyword>
<feature type="compositionally biased region" description="Pro residues" evidence="1">
    <location>
        <begin position="62"/>
        <end position="72"/>
    </location>
</feature>
<evidence type="ECO:0000313" key="2">
    <source>
        <dbReference type="EMBL" id="CAD6255779.1"/>
    </source>
</evidence>
<feature type="compositionally biased region" description="Low complexity" evidence="1">
    <location>
        <begin position="326"/>
        <end position="335"/>
    </location>
</feature>
<sequence>MPPPVTLASSTRQALRRITAKDPIHPAAIVGKFWDQTESDCEELGDADALPRFFPRTASAAPAPPITGPSPAPAATATACQPIPKPSPRRVRLPLMTAWKGPLPPPRITPLPSIGDFISPALQRQTRRRLGVHRPQFQIPNLGSTVIQNRTRPKPTRPAQVAPTRSATRRPLVAPHKGGPTQAEASTQPLRGPRRRVVNPTIIDAAATCAPSYLEVLMAGGDGGRRGGRGAPGSGGADRRRGRGRAIIDDGRGRDDGQGHRGRGRGGPMHNSGRGGPAPSAGRGGPPPAGPPPAGGRGNSARGGRNPRHAGGEADKDQGPNSSATEAAVVEQGQAEQEEGKKRKRNTVKKVCTICTDEHFTNLCPLLRGPKPSVALCGAAEDGMGFFQIQGARNNQIVETSQSSIAALVTVKVGKVSAQLLQAELARIIPVRWDWEVQQLGANSYVVPFPSKEELDRMIAIDTINTKNKEGTISFAEFVDDVQPIKVLEQVWLNVTGVPRRLRSFLSLWAVGTIVGATQKVDMVHLRATGQARILVAVFDPKKIPGMADVCVGTSIYRLFFKAEEDLQADTGADPSDEDLLSDKDLEEGDREMEDAEDPNPQNPQDNRKSSQQAPQHTQNVPPMQQANLVDEALDLAWCGLVGGSSEAALSSTSTAVETGIMTSVPAAVEEPVGGGSATSTEETLRLDSSSPNVEVAQVMESTAAEVQEGGPTSPLAPLSTPTGGETVVVPASATWGEVAGTTATATLSTQPREAVETPLPAAPSPPFHDLGRRHGGTSRCISGRLGGSIVGRSGCYLTIS</sequence>
<organism evidence="2 3">
    <name type="scientific">Miscanthus lutarioriparius</name>
    <dbReference type="NCBI Taxonomy" id="422564"/>
    <lineage>
        <taxon>Eukaryota</taxon>
        <taxon>Viridiplantae</taxon>
        <taxon>Streptophyta</taxon>
        <taxon>Embryophyta</taxon>
        <taxon>Tracheophyta</taxon>
        <taxon>Spermatophyta</taxon>
        <taxon>Magnoliopsida</taxon>
        <taxon>Liliopsida</taxon>
        <taxon>Poales</taxon>
        <taxon>Poaceae</taxon>
        <taxon>PACMAD clade</taxon>
        <taxon>Panicoideae</taxon>
        <taxon>Andropogonodae</taxon>
        <taxon>Andropogoneae</taxon>
        <taxon>Saccharinae</taxon>
        <taxon>Miscanthus</taxon>
    </lineage>
</organism>
<feature type="region of interest" description="Disordered" evidence="1">
    <location>
        <begin position="148"/>
        <end position="194"/>
    </location>
</feature>
<feature type="region of interest" description="Disordered" evidence="1">
    <location>
        <begin position="221"/>
        <end position="346"/>
    </location>
</feature>
<feature type="region of interest" description="Disordered" evidence="1">
    <location>
        <begin position="57"/>
        <end position="89"/>
    </location>
</feature>
<gene>
    <name evidence="2" type="ORF">NCGR_LOCUS39316</name>
</gene>
<dbReference type="OrthoDB" id="694714at2759"/>
<feature type="compositionally biased region" description="Polar residues" evidence="1">
    <location>
        <begin position="678"/>
        <end position="692"/>
    </location>
</feature>
<feature type="compositionally biased region" description="Polar residues" evidence="1">
    <location>
        <begin position="610"/>
        <end position="620"/>
    </location>
</feature>
<feature type="region of interest" description="Disordered" evidence="1">
    <location>
        <begin position="589"/>
        <end position="620"/>
    </location>
</feature>
<evidence type="ECO:0000313" key="3">
    <source>
        <dbReference type="Proteomes" id="UP000604825"/>
    </source>
</evidence>
<feature type="region of interest" description="Disordered" evidence="1">
    <location>
        <begin position="670"/>
        <end position="692"/>
    </location>
</feature>
<dbReference type="PANTHER" id="PTHR33170">
    <property type="entry name" value="DUF4283 DOMAIN-CONTAINING PROTEIN-RELATED"/>
    <property type="match status" value="1"/>
</dbReference>
<feature type="compositionally biased region" description="Low complexity" evidence="1">
    <location>
        <begin position="712"/>
        <end position="723"/>
    </location>
</feature>
<name>A0A811QI29_9POAL</name>
<feature type="compositionally biased region" description="Basic and acidic residues" evidence="1">
    <location>
        <begin position="246"/>
        <end position="259"/>
    </location>
</feature>
<comment type="caution">
    <text evidence="2">The sequence shown here is derived from an EMBL/GenBank/DDBJ whole genome shotgun (WGS) entry which is preliminary data.</text>
</comment>
<dbReference type="AlphaFoldDB" id="A0A811QI29"/>
<dbReference type="Proteomes" id="UP000604825">
    <property type="component" value="Unassembled WGS sequence"/>
</dbReference>
<reference evidence="2" key="1">
    <citation type="submission" date="2020-10" db="EMBL/GenBank/DDBJ databases">
        <authorList>
            <person name="Han B."/>
            <person name="Lu T."/>
            <person name="Zhao Q."/>
            <person name="Huang X."/>
            <person name="Zhao Y."/>
        </authorList>
    </citation>
    <scope>NUCLEOTIDE SEQUENCE</scope>
</reference>
<dbReference type="EMBL" id="CAJGYO010000010">
    <property type="protein sequence ID" value="CAD6255779.1"/>
    <property type="molecule type" value="Genomic_DNA"/>
</dbReference>
<accession>A0A811QI29</accession>